<evidence type="ECO:0000313" key="2">
    <source>
        <dbReference type="Proteomes" id="UP000799444"/>
    </source>
</evidence>
<gene>
    <name evidence="1" type="ORF">EJ04DRAFT_448066</name>
</gene>
<proteinExistence type="predicted"/>
<dbReference type="SUPFAM" id="SSF53335">
    <property type="entry name" value="S-adenosyl-L-methionine-dependent methyltransferases"/>
    <property type="match status" value="1"/>
</dbReference>
<protein>
    <submittedName>
        <fullName evidence="1">Methyltransferase SirN-like protein</fullName>
    </submittedName>
</protein>
<keyword evidence="1" id="KW-0489">Methyltransferase</keyword>
<name>A0A9P4UXJ2_9PLEO</name>
<accession>A0A9P4UXJ2</accession>
<dbReference type="InterPro" id="IPR029063">
    <property type="entry name" value="SAM-dependent_MTases_sf"/>
</dbReference>
<dbReference type="OrthoDB" id="184880at2759"/>
<organism evidence="1 2">
    <name type="scientific">Polyplosphaeria fusca</name>
    <dbReference type="NCBI Taxonomy" id="682080"/>
    <lineage>
        <taxon>Eukaryota</taxon>
        <taxon>Fungi</taxon>
        <taxon>Dikarya</taxon>
        <taxon>Ascomycota</taxon>
        <taxon>Pezizomycotina</taxon>
        <taxon>Dothideomycetes</taxon>
        <taxon>Pleosporomycetidae</taxon>
        <taxon>Pleosporales</taxon>
        <taxon>Tetraplosphaeriaceae</taxon>
        <taxon>Polyplosphaeria</taxon>
    </lineage>
</organism>
<reference evidence="1" key="1">
    <citation type="journal article" date="2020" name="Stud. Mycol.">
        <title>101 Dothideomycetes genomes: a test case for predicting lifestyles and emergence of pathogens.</title>
        <authorList>
            <person name="Haridas S."/>
            <person name="Albert R."/>
            <person name="Binder M."/>
            <person name="Bloem J."/>
            <person name="Labutti K."/>
            <person name="Salamov A."/>
            <person name="Andreopoulos B."/>
            <person name="Baker S."/>
            <person name="Barry K."/>
            <person name="Bills G."/>
            <person name="Bluhm B."/>
            <person name="Cannon C."/>
            <person name="Castanera R."/>
            <person name="Culley D."/>
            <person name="Daum C."/>
            <person name="Ezra D."/>
            <person name="Gonzalez J."/>
            <person name="Henrissat B."/>
            <person name="Kuo A."/>
            <person name="Liang C."/>
            <person name="Lipzen A."/>
            <person name="Lutzoni F."/>
            <person name="Magnuson J."/>
            <person name="Mondo S."/>
            <person name="Nolan M."/>
            <person name="Ohm R."/>
            <person name="Pangilinan J."/>
            <person name="Park H.-J."/>
            <person name="Ramirez L."/>
            <person name="Alfaro M."/>
            <person name="Sun H."/>
            <person name="Tritt A."/>
            <person name="Yoshinaga Y."/>
            <person name="Zwiers L.-H."/>
            <person name="Turgeon B."/>
            <person name="Goodwin S."/>
            <person name="Spatafora J."/>
            <person name="Crous P."/>
            <person name="Grigoriev I."/>
        </authorList>
    </citation>
    <scope>NUCLEOTIDE SEQUENCE</scope>
    <source>
        <strain evidence="1">CBS 125425</strain>
    </source>
</reference>
<dbReference type="GO" id="GO:0032259">
    <property type="term" value="P:methylation"/>
    <property type="evidence" value="ECO:0007669"/>
    <property type="project" value="UniProtKB-KW"/>
</dbReference>
<dbReference type="Proteomes" id="UP000799444">
    <property type="component" value="Unassembled WGS sequence"/>
</dbReference>
<keyword evidence="2" id="KW-1185">Reference proteome</keyword>
<comment type="caution">
    <text evidence="1">The sequence shown here is derived from an EMBL/GenBank/DDBJ whole genome shotgun (WGS) entry which is preliminary data.</text>
</comment>
<evidence type="ECO:0000313" key="1">
    <source>
        <dbReference type="EMBL" id="KAF2729061.1"/>
    </source>
</evidence>
<dbReference type="Gene3D" id="3.40.50.150">
    <property type="entry name" value="Vaccinia Virus protein VP39"/>
    <property type="match status" value="1"/>
</dbReference>
<dbReference type="AlphaFoldDB" id="A0A9P4UXJ2"/>
<sequence>MRLSFQHEVLKQNVGKLVLAPLDLTTPNLRIVDSATADGLWLRDLATSLPPSATLIGTDIVESYFPPKEDWPSNVTLSIQSITKPWPSDMNSTFDLVHQRFALPAAGRSGLKAALHGLIGLVKPGGWIQLVEADHSVFTGPAMEELFELVKVVFGAMDVGYAHARELKDLLIEAGMEDVHEDVRDVPLGATNPDAEMARKSAYAYTLGAKGIVQAGKATGCEWSTERLDALEPSVEKELQDAGGVSRAYYVWARKPVR</sequence>
<dbReference type="EMBL" id="ML996257">
    <property type="protein sequence ID" value="KAF2729061.1"/>
    <property type="molecule type" value="Genomic_DNA"/>
</dbReference>
<dbReference type="GO" id="GO:0008168">
    <property type="term" value="F:methyltransferase activity"/>
    <property type="evidence" value="ECO:0007669"/>
    <property type="project" value="UniProtKB-KW"/>
</dbReference>
<keyword evidence="1" id="KW-0808">Transferase</keyword>